<proteinExistence type="predicted"/>
<evidence type="ECO:0000313" key="1">
    <source>
        <dbReference type="EMBL" id="EMY62633.1"/>
    </source>
</evidence>
<organism evidence="1 2">
    <name type="scientific">Leptospira terpstrae serovar Hualin str. LT 11-33 = ATCC 700639</name>
    <dbReference type="NCBI Taxonomy" id="1257025"/>
    <lineage>
        <taxon>Bacteria</taxon>
        <taxon>Pseudomonadati</taxon>
        <taxon>Spirochaetota</taxon>
        <taxon>Spirochaetia</taxon>
        <taxon>Leptospirales</taxon>
        <taxon>Leptospiraceae</taxon>
        <taxon>Leptospira</taxon>
    </lineage>
</organism>
<name>N1VVR4_9LEPT</name>
<dbReference type="AlphaFoldDB" id="N1VVR4"/>
<reference evidence="1" key="1">
    <citation type="submission" date="2013-03" db="EMBL/GenBank/DDBJ databases">
        <authorList>
            <person name="Harkins D.M."/>
            <person name="Durkin A.S."/>
            <person name="Brinkac L.M."/>
            <person name="Haft D.H."/>
            <person name="Selengut J.D."/>
            <person name="Sanka R."/>
            <person name="DePew J."/>
            <person name="Purushe J."/>
            <person name="Hartskeerl R.A."/>
            <person name="Ahmed A."/>
            <person name="van der Linden H."/>
            <person name="Goris M.G.A."/>
            <person name="Vinetz J.M."/>
            <person name="Sutton G.G."/>
            <person name="Nierman W.C."/>
            <person name="Fouts D.E."/>
        </authorList>
    </citation>
    <scope>NUCLEOTIDE SEQUENCE [LARGE SCALE GENOMIC DNA]</scope>
    <source>
        <strain evidence="1">LT 11-33</strain>
    </source>
</reference>
<accession>N1VVR4</accession>
<protein>
    <submittedName>
        <fullName evidence="1">Uncharacterized protein</fullName>
    </submittedName>
</protein>
<keyword evidence="2" id="KW-1185">Reference proteome</keyword>
<evidence type="ECO:0000313" key="2">
    <source>
        <dbReference type="Proteomes" id="UP000012371"/>
    </source>
</evidence>
<dbReference type="EMBL" id="AOGW02000006">
    <property type="protein sequence ID" value="EMY62633.1"/>
    <property type="molecule type" value="Genomic_DNA"/>
</dbReference>
<gene>
    <name evidence="1" type="ORF">LEP1GSC203_3323</name>
</gene>
<sequence length="37" mass="4187">MYGYQGKLVETKSRTYANVEENTNSGFICFFLSGLFA</sequence>
<dbReference type="Proteomes" id="UP000012371">
    <property type="component" value="Unassembled WGS sequence"/>
</dbReference>
<dbReference type="STRING" id="1257025.LEP1GSC203_3323"/>
<comment type="caution">
    <text evidence="1">The sequence shown here is derived from an EMBL/GenBank/DDBJ whole genome shotgun (WGS) entry which is preliminary data.</text>
</comment>